<dbReference type="InterPro" id="IPR022302">
    <property type="entry name" value="Phosphoesterase_putative"/>
</dbReference>
<dbReference type="PANTHER" id="PTHR36492:SF2">
    <property type="entry name" value="[ACYL-CARRIER-PROTEIN] PHOSPHODIESTERASE PPTH"/>
    <property type="match status" value="1"/>
</dbReference>
<keyword evidence="3" id="KW-1185">Reference proteome</keyword>
<evidence type="ECO:0000259" key="1">
    <source>
        <dbReference type="Pfam" id="PF00149"/>
    </source>
</evidence>
<reference evidence="3" key="1">
    <citation type="submission" date="2018-12" db="EMBL/GenBank/DDBJ databases">
        <title>Complete genome sequencing of Jeotgalibaca sp. H21T32.</title>
        <authorList>
            <person name="Bae J.-W."/>
            <person name="Lee S.-Y."/>
        </authorList>
    </citation>
    <scope>NUCLEOTIDE SEQUENCE [LARGE SCALE GENOMIC DNA]</scope>
    <source>
        <strain evidence="3">H21T32</strain>
    </source>
</reference>
<dbReference type="AlphaFoldDB" id="A0A3Q9BLX2"/>
<sequence>MKIGVISDLHIDSNQKKLKRGDSYDVLLAQLLYNNEVDLLLLAGDIASDYRESIVFLDKMKQHNVGDLLFVPGNHDFWSIKNKETDTEKIYQIFCDREDSPVGKPFFINDDIAVVGNPGWYDYGFASGKYTIEEFEQKKLKVGGWNDRLYVHWNESDRNVASRMLDQIKEDLQLIGNRNAILMTHVVTHPQFTVPLPHRIYDYYNAFLGSKSYMTLYKEYPITHSVMGHVHFRKSLKENGIQYYCNCLGSGRYWWTDDPLTEMSYTLETFQIPTISYDLE</sequence>
<protein>
    <submittedName>
        <fullName evidence="2">Phosphohydrolase</fullName>
    </submittedName>
</protein>
<dbReference type="InterPro" id="IPR052963">
    <property type="entry name" value="Pantetheine_PDE"/>
</dbReference>
<evidence type="ECO:0000313" key="2">
    <source>
        <dbReference type="EMBL" id="AZP05382.1"/>
    </source>
</evidence>
<dbReference type="NCBIfam" id="TIGR03729">
    <property type="entry name" value="acc_ester"/>
    <property type="match status" value="1"/>
</dbReference>
<name>A0A3Q9BLX2_9LACT</name>
<evidence type="ECO:0000313" key="3">
    <source>
        <dbReference type="Proteomes" id="UP000273326"/>
    </source>
</evidence>
<proteinExistence type="predicted"/>
<dbReference type="SUPFAM" id="SSF56300">
    <property type="entry name" value="Metallo-dependent phosphatases"/>
    <property type="match status" value="1"/>
</dbReference>
<dbReference type="Proteomes" id="UP000273326">
    <property type="component" value="Chromosome"/>
</dbReference>
<dbReference type="Gene3D" id="3.60.21.10">
    <property type="match status" value="1"/>
</dbReference>
<dbReference type="GO" id="GO:0016787">
    <property type="term" value="F:hydrolase activity"/>
    <property type="evidence" value="ECO:0007669"/>
    <property type="project" value="UniProtKB-KW"/>
</dbReference>
<dbReference type="InterPro" id="IPR029052">
    <property type="entry name" value="Metallo-depent_PP-like"/>
</dbReference>
<feature type="domain" description="Calcineurin-like phosphoesterase" evidence="1">
    <location>
        <begin position="1"/>
        <end position="231"/>
    </location>
</feature>
<accession>A0A3Q9BLX2</accession>
<dbReference type="Pfam" id="PF00149">
    <property type="entry name" value="Metallophos"/>
    <property type="match status" value="1"/>
</dbReference>
<gene>
    <name evidence="2" type="ORF">EJN90_12415</name>
</gene>
<keyword evidence="2" id="KW-0378">Hydrolase</keyword>
<dbReference type="EMBL" id="CP034465">
    <property type="protein sequence ID" value="AZP05382.1"/>
    <property type="molecule type" value="Genomic_DNA"/>
</dbReference>
<dbReference type="PANTHER" id="PTHR36492">
    <property type="match status" value="1"/>
</dbReference>
<dbReference type="OrthoDB" id="113290at2"/>
<dbReference type="InterPro" id="IPR004843">
    <property type="entry name" value="Calcineurin-like_PHP"/>
</dbReference>
<dbReference type="KEGG" id="jeh:EJN90_12415"/>
<dbReference type="RefSeq" id="WP_126111720.1">
    <property type="nucleotide sequence ID" value="NZ_CP034465.1"/>
</dbReference>
<organism evidence="2 3">
    <name type="scientific">Jeotgalibaca ciconiae</name>
    <dbReference type="NCBI Taxonomy" id="2496265"/>
    <lineage>
        <taxon>Bacteria</taxon>
        <taxon>Bacillati</taxon>
        <taxon>Bacillota</taxon>
        <taxon>Bacilli</taxon>
        <taxon>Lactobacillales</taxon>
        <taxon>Carnobacteriaceae</taxon>
        <taxon>Jeotgalibaca</taxon>
    </lineage>
</organism>